<dbReference type="GO" id="GO:0005524">
    <property type="term" value="F:ATP binding"/>
    <property type="evidence" value="ECO:0007669"/>
    <property type="project" value="UniProtKB-KW"/>
</dbReference>
<evidence type="ECO:0000256" key="3">
    <source>
        <dbReference type="ARBA" id="ARBA00022598"/>
    </source>
</evidence>
<dbReference type="InterPro" id="IPR011063">
    <property type="entry name" value="TilS/TtcA_N"/>
</dbReference>
<dbReference type="EMBL" id="UINC01132278">
    <property type="protein sequence ID" value="SVD14489.1"/>
    <property type="molecule type" value="Genomic_DNA"/>
</dbReference>
<evidence type="ECO:0000259" key="9">
    <source>
        <dbReference type="Pfam" id="PF09179"/>
    </source>
</evidence>
<evidence type="ECO:0000259" key="8">
    <source>
        <dbReference type="Pfam" id="PF01171"/>
    </source>
</evidence>
<evidence type="ECO:0000256" key="7">
    <source>
        <dbReference type="ARBA" id="ARBA00048539"/>
    </source>
</evidence>
<dbReference type="Gene3D" id="1.20.59.20">
    <property type="match status" value="1"/>
</dbReference>
<organism evidence="10">
    <name type="scientific">marine metagenome</name>
    <dbReference type="NCBI Taxonomy" id="408172"/>
    <lineage>
        <taxon>unclassified sequences</taxon>
        <taxon>metagenomes</taxon>
        <taxon>ecological metagenomes</taxon>
    </lineage>
</organism>
<protein>
    <recommendedName>
        <fullName evidence="1">tRNA(Ile)-lysidine synthetase</fullName>
        <ecNumber evidence="1">6.3.4.19</ecNumber>
    </recommendedName>
</protein>
<dbReference type="GO" id="GO:0008033">
    <property type="term" value="P:tRNA processing"/>
    <property type="evidence" value="ECO:0007669"/>
    <property type="project" value="UniProtKB-KW"/>
</dbReference>
<feature type="non-terminal residue" evidence="10">
    <location>
        <position position="1"/>
    </location>
</feature>
<sequence>QALEVIYIDHGLQKESNDWGEFCRQECIKYNVPFTLMKINESCPENLSVEGWARDKRYSLISKLVKKNDILFTAHHQDDQVETFFLQIFRSAGPRGLSSMPVIKKFGDGFHVRPFLLFSREEIEKYAKNNNISWQEDNTNYDTRYDRNYLRHNILTELDNVWPSYRQSVCRTISHQKECLMLIDEIGLEDITAVLYKNSTNLNIKLIKKFSIPRQKNLIFFWLNSLNFEKPTSKHMDQIIMTLINSRIDKTPCVNWRNTEVRRYGDLLYASRIINSNDLNLEISWNTKTPLNIQGETLIANETFGRG</sequence>
<evidence type="ECO:0000256" key="6">
    <source>
        <dbReference type="ARBA" id="ARBA00022840"/>
    </source>
</evidence>
<feature type="non-terminal residue" evidence="10">
    <location>
        <position position="307"/>
    </location>
</feature>
<accession>A0A382SX43</accession>
<dbReference type="PANTHER" id="PTHR43033">
    <property type="entry name" value="TRNA(ILE)-LYSIDINE SYNTHASE-RELATED"/>
    <property type="match status" value="1"/>
</dbReference>
<dbReference type="SUPFAM" id="SSF82829">
    <property type="entry name" value="MesJ substrate recognition domain-like"/>
    <property type="match status" value="1"/>
</dbReference>
<keyword evidence="4" id="KW-0819">tRNA processing</keyword>
<keyword evidence="5" id="KW-0547">Nucleotide-binding</keyword>
<evidence type="ECO:0000313" key="10">
    <source>
        <dbReference type="EMBL" id="SVD14489.1"/>
    </source>
</evidence>
<feature type="domain" description="tRNA(Ile)-lysidine/2-thiocytidine synthase N-terminal" evidence="8">
    <location>
        <begin position="3"/>
        <end position="153"/>
    </location>
</feature>
<dbReference type="HAMAP" id="MF_01161">
    <property type="entry name" value="tRNA_Ile_lys_synt"/>
    <property type="match status" value="1"/>
</dbReference>
<dbReference type="GO" id="GO:0005737">
    <property type="term" value="C:cytoplasm"/>
    <property type="evidence" value="ECO:0007669"/>
    <property type="project" value="InterPro"/>
</dbReference>
<dbReference type="InterPro" id="IPR015262">
    <property type="entry name" value="tRNA_Ile_lys_synt_subst-bd"/>
</dbReference>
<dbReference type="SUPFAM" id="SSF52402">
    <property type="entry name" value="Adenine nucleotide alpha hydrolases-like"/>
    <property type="match status" value="1"/>
</dbReference>
<dbReference type="AlphaFoldDB" id="A0A382SX43"/>
<dbReference type="InterPro" id="IPR012795">
    <property type="entry name" value="tRNA_Ile_lys_synt_N"/>
</dbReference>
<dbReference type="InterPro" id="IPR014729">
    <property type="entry name" value="Rossmann-like_a/b/a_fold"/>
</dbReference>
<keyword evidence="6" id="KW-0067">ATP-binding</keyword>
<evidence type="ECO:0000256" key="2">
    <source>
        <dbReference type="ARBA" id="ARBA00022490"/>
    </source>
</evidence>
<evidence type="ECO:0000256" key="4">
    <source>
        <dbReference type="ARBA" id="ARBA00022694"/>
    </source>
</evidence>
<dbReference type="Pfam" id="PF09179">
    <property type="entry name" value="TilS"/>
    <property type="match status" value="1"/>
</dbReference>
<name>A0A382SX43_9ZZZZ</name>
<evidence type="ECO:0000256" key="5">
    <source>
        <dbReference type="ARBA" id="ARBA00022741"/>
    </source>
</evidence>
<dbReference type="Gene3D" id="3.40.50.620">
    <property type="entry name" value="HUPs"/>
    <property type="match status" value="1"/>
</dbReference>
<gene>
    <name evidence="10" type="ORF">METZ01_LOCUS367343</name>
</gene>
<dbReference type="CDD" id="cd01992">
    <property type="entry name" value="TilS_N"/>
    <property type="match status" value="1"/>
</dbReference>
<dbReference type="EC" id="6.3.4.19" evidence="1"/>
<dbReference type="NCBIfam" id="TIGR02432">
    <property type="entry name" value="lysidine_TilS_N"/>
    <property type="match status" value="1"/>
</dbReference>
<dbReference type="GO" id="GO:0032267">
    <property type="term" value="F:tRNA(Ile)-lysidine synthase activity"/>
    <property type="evidence" value="ECO:0007669"/>
    <property type="project" value="UniProtKB-EC"/>
</dbReference>
<dbReference type="PANTHER" id="PTHR43033:SF1">
    <property type="entry name" value="TRNA(ILE)-LYSIDINE SYNTHASE-RELATED"/>
    <property type="match status" value="1"/>
</dbReference>
<keyword evidence="3" id="KW-0436">Ligase</keyword>
<feature type="domain" description="tRNA(Ile)-lysidine synthase substrate-binding" evidence="9">
    <location>
        <begin position="202"/>
        <end position="269"/>
    </location>
</feature>
<keyword evidence="2" id="KW-0963">Cytoplasm</keyword>
<proteinExistence type="inferred from homology"/>
<comment type="catalytic activity">
    <reaction evidence="7">
        <text>cytidine(34) in tRNA(Ile2) + L-lysine + ATP = lysidine(34) in tRNA(Ile2) + AMP + diphosphate + H(+)</text>
        <dbReference type="Rhea" id="RHEA:43744"/>
        <dbReference type="Rhea" id="RHEA-COMP:10625"/>
        <dbReference type="Rhea" id="RHEA-COMP:10670"/>
        <dbReference type="ChEBI" id="CHEBI:15378"/>
        <dbReference type="ChEBI" id="CHEBI:30616"/>
        <dbReference type="ChEBI" id="CHEBI:32551"/>
        <dbReference type="ChEBI" id="CHEBI:33019"/>
        <dbReference type="ChEBI" id="CHEBI:82748"/>
        <dbReference type="ChEBI" id="CHEBI:83665"/>
        <dbReference type="ChEBI" id="CHEBI:456215"/>
        <dbReference type="EC" id="6.3.4.19"/>
    </reaction>
</comment>
<evidence type="ECO:0000256" key="1">
    <source>
        <dbReference type="ARBA" id="ARBA00013267"/>
    </source>
</evidence>
<dbReference type="Pfam" id="PF01171">
    <property type="entry name" value="ATP_bind_3"/>
    <property type="match status" value="1"/>
</dbReference>
<dbReference type="InterPro" id="IPR012094">
    <property type="entry name" value="tRNA_Ile_lys_synt"/>
</dbReference>
<reference evidence="10" key="1">
    <citation type="submission" date="2018-05" db="EMBL/GenBank/DDBJ databases">
        <authorList>
            <person name="Lanie J.A."/>
            <person name="Ng W.-L."/>
            <person name="Kazmierczak K.M."/>
            <person name="Andrzejewski T.M."/>
            <person name="Davidsen T.M."/>
            <person name="Wayne K.J."/>
            <person name="Tettelin H."/>
            <person name="Glass J.I."/>
            <person name="Rusch D."/>
            <person name="Podicherti R."/>
            <person name="Tsui H.-C.T."/>
            <person name="Winkler M.E."/>
        </authorList>
    </citation>
    <scope>NUCLEOTIDE SEQUENCE</scope>
</reference>